<dbReference type="InterPro" id="IPR008979">
    <property type="entry name" value="Galactose-bd-like_sf"/>
</dbReference>
<evidence type="ECO:0000259" key="1">
    <source>
        <dbReference type="Pfam" id="PF13229"/>
    </source>
</evidence>
<dbReference type="InterPro" id="IPR039448">
    <property type="entry name" value="Beta_helix"/>
</dbReference>
<dbReference type="EMBL" id="JAUCGM010000927">
    <property type="protein sequence ID" value="MDM8563864.1"/>
    <property type="molecule type" value="Genomic_DNA"/>
</dbReference>
<dbReference type="SMART" id="SM00710">
    <property type="entry name" value="PbH1"/>
    <property type="match status" value="4"/>
</dbReference>
<protein>
    <submittedName>
        <fullName evidence="2">Right-handed parallel beta-helix repeat-containing protein</fullName>
    </submittedName>
</protein>
<dbReference type="Gene3D" id="2.60.120.260">
    <property type="entry name" value="Galactose-binding domain-like"/>
    <property type="match status" value="1"/>
</dbReference>
<evidence type="ECO:0000313" key="3">
    <source>
        <dbReference type="Proteomes" id="UP001171945"/>
    </source>
</evidence>
<dbReference type="NCBIfam" id="TIGR03804">
    <property type="entry name" value="para_beta_helix"/>
    <property type="match status" value="1"/>
</dbReference>
<proteinExistence type="predicted"/>
<dbReference type="InterPro" id="IPR012334">
    <property type="entry name" value="Pectin_lyas_fold"/>
</dbReference>
<dbReference type="InterPro" id="IPR011050">
    <property type="entry name" value="Pectin_lyase_fold/virulence"/>
</dbReference>
<feature type="non-terminal residue" evidence="2">
    <location>
        <position position="363"/>
    </location>
</feature>
<feature type="domain" description="Right handed beta helix" evidence="1">
    <location>
        <begin position="40"/>
        <end position="228"/>
    </location>
</feature>
<dbReference type="Pfam" id="PF13229">
    <property type="entry name" value="Beta_helix"/>
    <property type="match status" value="1"/>
</dbReference>
<reference evidence="2" key="1">
    <citation type="submission" date="2023-06" db="EMBL/GenBank/DDBJ databases">
        <title>Uncultivated large filamentous bacteria from sulfidic sediments reveal new species and different genomic features in energy metabolism and defense.</title>
        <authorList>
            <person name="Fonseca A."/>
        </authorList>
    </citation>
    <scope>NUCLEOTIDE SEQUENCE</scope>
    <source>
        <strain evidence="2">HSG4</strain>
    </source>
</reference>
<gene>
    <name evidence="2" type="ORF">QUF54_10975</name>
</gene>
<keyword evidence="3" id="KW-1185">Reference proteome</keyword>
<evidence type="ECO:0000313" key="2">
    <source>
        <dbReference type="EMBL" id="MDM8563864.1"/>
    </source>
</evidence>
<name>A0ABT7VWC3_9GAMM</name>
<accession>A0ABT7VWC3</accession>
<dbReference type="Proteomes" id="UP001171945">
    <property type="component" value="Unassembled WGS sequence"/>
</dbReference>
<organism evidence="2 3">
    <name type="scientific">Candidatus Marithioploca araucensis</name>
    <dbReference type="NCBI Taxonomy" id="70273"/>
    <lineage>
        <taxon>Bacteria</taxon>
        <taxon>Pseudomonadati</taxon>
        <taxon>Pseudomonadota</taxon>
        <taxon>Gammaproteobacteria</taxon>
        <taxon>Thiotrichales</taxon>
        <taxon>Thiotrichaceae</taxon>
        <taxon>Candidatus Marithioploca</taxon>
    </lineage>
</organism>
<dbReference type="SUPFAM" id="SSF51126">
    <property type="entry name" value="Pectin lyase-like"/>
    <property type="match status" value="1"/>
</dbReference>
<comment type="caution">
    <text evidence="2">The sequence shown here is derived from an EMBL/GenBank/DDBJ whole genome shotgun (WGS) entry which is preliminary data.</text>
</comment>
<dbReference type="SUPFAM" id="SSF49785">
    <property type="entry name" value="Galactose-binding domain-like"/>
    <property type="match status" value="1"/>
</dbReference>
<sequence length="363" mass="39936">LQASTGLDVKNSIAEKNKIPNTALFRGYGRMDRGVYQGVGIAVFGKAYIVRQNIIERSSHAGIKLKEDGYHLIENNIIRQSLLILNDGGAIVIGADGNIIKGNLLSESVGNIDESNGCASLGNTPCSKHDAYGMGIGANPEFRDNVIEGNTVFNNSDQGIRLNSFINTVVRNNVVYNNANQIVIEDKKGPSYDNVIENNLVYSLTPDQRGIQIIDTTGVEHATFDNNTYCNPYSEVVFEKNMQRYSLSHWQNDFSPNDANSKWCKANFEEYAVSNVNTGLIINSTFDTDISEWNRSGSVTVSHDPSKAEMDGGSLKAVYGGTNNANVLPNLFDLVENQRYRLKFSVIGNGFGTIKMRINKTEP</sequence>
<dbReference type="InterPro" id="IPR006626">
    <property type="entry name" value="PbH1"/>
</dbReference>
<feature type="non-terminal residue" evidence="2">
    <location>
        <position position="1"/>
    </location>
</feature>
<dbReference type="Gene3D" id="2.160.20.10">
    <property type="entry name" value="Single-stranded right-handed beta-helix, Pectin lyase-like"/>
    <property type="match status" value="1"/>
</dbReference>
<dbReference type="InterPro" id="IPR022441">
    <property type="entry name" value="Para_beta_helix_rpt-2"/>
</dbReference>